<evidence type="ECO:0000313" key="3">
    <source>
        <dbReference type="EMBL" id="MBU8866588.1"/>
    </source>
</evidence>
<keyword evidence="4" id="KW-1185">Reference proteome</keyword>
<keyword evidence="2" id="KW-0812">Transmembrane</keyword>
<proteinExistence type="predicted"/>
<keyword evidence="2" id="KW-1133">Transmembrane helix</keyword>
<comment type="caution">
    <text evidence="3">The sequence shown here is derived from an EMBL/GenBank/DDBJ whole genome shotgun (WGS) entry which is preliminary data.</text>
</comment>
<accession>A0ABS6I6Z0</accession>
<evidence type="ECO:0008006" key="5">
    <source>
        <dbReference type="Google" id="ProtNLM"/>
    </source>
</evidence>
<dbReference type="EMBL" id="JAHOPC010000005">
    <property type="protein sequence ID" value="MBU8866588.1"/>
    <property type="molecule type" value="Genomic_DNA"/>
</dbReference>
<organism evidence="3 4">
    <name type="scientific">Paenarthrobacter aromaticivorans</name>
    <dbReference type="NCBI Taxonomy" id="2849150"/>
    <lineage>
        <taxon>Bacteria</taxon>
        <taxon>Bacillati</taxon>
        <taxon>Actinomycetota</taxon>
        <taxon>Actinomycetes</taxon>
        <taxon>Micrococcales</taxon>
        <taxon>Micrococcaceae</taxon>
        <taxon>Paenarthrobacter</taxon>
    </lineage>
</organism>
<protein>
    <recommendedName>
        <fullName evidence="5">Lipopolysaccharide assembly protein A domain-containing protein</fullName>
    </recommendedName>
</protein>
<feature type="compositionally biased region" description="Basic residues" evidence="1">
    <location>
        <begin position="54"/>
        <end position="66"/>
    </location>
</feature>
<feature type="region of interest" description="Disordered" evidence="1">
    <location>
        <begin position="54"/>
        <end position="75"/>
    </location>
</feature>
<name>A0ABS6I6Z0_9MICC</name>
<evidence type="ECO:0000256" key="2">
    <source>
        <dbReference type="SAM" id="Phobius"/>
    </source>
</evidence>
<feature type="transmembrane region" description="Helical" evidence="2">
    <location>
        <begin position="20"/>
        <end position="45"/>
    </location>
</feature>
<gene>
    <name evidence="3" type="ORF">KSW38_09835</name>
</gene>
<keyword evidence="2" id="KW-0472">Membrane</keyword>
<sequence>MLGLENTPEILSGSPMPELWLLLVTIAVLVTLVALAAVVASRLVLPLSALLQRRRRGRGPRHRNSRKRELSQGKH</sequence>
<evidence type="ECO:0000313" key="4">
    <source>
        <dbReference type="Proteomes" id="UP000824166"/>
    </source>
</evidence>
<dbReference type="Proteomes" id="UP000824166">
    <property type="component" value="Unassembled WGS sequence"/>
</dbReference>
<dbReference type="RefSeq" id="WP_216924698.1">
    <property type="nucleotide sequence ID" value="NZ_JAHOPC010000005.1"/>
</dbReference>
<reference evidence="3 4" key="1">
    <citation type="submission" date="2021-06" db="EMBL/GenBank/DDBJ databases">
        <authorList>
            <person name="Jeong J.W."/>
        </authorList>
    </citation>
    <scope>NUCLEOTIDE SEQUENCE [LARGE SCALE GENOMIC DNA]</scope>
    <source>
        <strain evidence="3 4">MMS21-TAE1-1</strain>
    </source>
</reference>
<evidence type="ECO:0000256" key="1">
    <source>
        <dbReference type="SAM" id="MobiDB-lite"/>
    </source>
</evidence>